<dbReference type="RefSeq" id="WP_103084298.1">
    <property type="nucleotide sequence ID" value="NZ_MNLH01000001.1"/>
</dbReference>
<dbReference type="AlphaFoldDB" id="A0A2K1SWM4"/>
<protein>
    <recommendedName>
        <fullName evidence="3">Adhesin domain-containing protein</fullName>
    </recommendedName>
</protein>
<dbReference type="Proteomes" id="UP000236146">
    <property type="component" value="Unassembled WGS sequence"/>
</dbReference>
<evidence type="ECO:0008006" key="3">
    <source>
        <dbReference type="Google" id="ProtNLM"/>
    </source>
</evidence>
<evidence type="ECO:0000313" key="2">
    <source>
        <dbReference type="Proteomes" id="UP000236146"/>
    </source>
</evidence>
<organism evidence="1 2">
    <name type="scientific">Gardnerella vaginalis</name>
    <dbReference type="NCBI Taxonomy" id="2702"/>
    <lineage>
        <taxon>Bacteria</taxon>
        <taxon>Bacillati</taxon>
        <taxon>Actinomycetota</taxon>
        <taxon>Actinomycetes</taxon>
        <taxon>Bifidobacteriales</taxon>
        <taxon>Bifidobacteriaceae</taxon>
        <taxon>Gardnerella</taxon>
    </lineage>
</organism>
<sequence length="200" mass="21830">MVNSRKFVAKTKDVSLTVRRADSFSISCVNCEKDVFGIDENQDGIKLVQTEKVSAFYWLHWLAKGSPEVIISLPESVDFCEIEAESNRVLVTDIKADKIYAEVHNGRVEARNVQANDVFLKCLNGSAVANNVKVVASCMVDTLNGTSVLEGEITKGACLEVDCENGVAEVCDKHKADLGYKTDGCAHYVVHCLNGKAVVK</sequence>
<gene>
    <name evidence="1" type="ORF">BFS05_01630</name>
</gene>
<reference evidence="1 2" key="1">
    <citation type="submission" date="2016-10" db="EMBL/GenBank/DDBJ databases">
        <authorList>
            <person name="Varghese N."/>
        </authorList>
    </citation>
    <scope>NUCLEOTIDE SEQUENCE [LARGE SCALE GENOMIC DNA]</scope>
    <source>
        <strain evidence="1 2">KA00225</strain>
    </source>
</reference>
<name>A0A2K1SWM4_GARVA</name>
<comment type="caution">
    <text evidence="1">The sequence shown here is derived from an EMBL/GenBank/DDBJ whole genome shotgun (WGS) entry which is preliminary data.</text>
</comment>
<evidence type="ECO:0000313" key="1">
    <source>
        <dbReference type="EMBL" id="PNS43932.1"/>
    </source>
</evidence>
<dbReference type="OrthoDB" id="3266510at2"/>
<dbReference type="EMBL" id="MNLH01000001">
    <property type="protein sequence ID" value="PNS43932.1"/>
    <property type="molecule type" value="Genomic_DNA"/>
</dbReference>
<proteinExistence type="predicted"/>
<accession>A0A2K1SWM4</accession>